<evidence type="ECO:0000256" key="2">
    <source>
        <dbReference type="ARBA" id="ARBA00022448"/>
    </source>
</evidence>
<dbReference type="Proteomes" id="UP000666240">
    <property type="component" value="Unassembled WGS sequence"/>
</dbReference>
<comment type="similarity">
    <text evidence="7">Belongs to the binding-protein-dependent transport system permease family.</text>
</comment>
<dbReference type="GO" id="GO:0055085">
    <property type="term" value="P:transmembrane transport"/>
    <property type="evidence" value="ECO:0007669"/>
    <property type="project" value="InterPro"/>
</dbReference>
<evidence type="ECO:0000259" key="8">
    <source>
        <dbReference type="PROSITE" id="PS50928"/>
    </source>
</evidence>
<keyword evidence="4 7" id="KW-0812">Transmembrane</keyword>
<evidence type="ECO:0000256" key="6">
    <source>
        <dbReference type="ARBA" id="ARBA00023136"/>
    </source>
</evidence>
<name>A0A8J7QX03_9HYPH</name>
<dbReference type="RefSeq" id="WP_209334176.1">
    <property type="nucleotide sequence ID" value="NZ_JAGIYY010000001.1"/>
</dbReference>
<dbReference type="PANTHER" id="PTHR30151">
    <property type="entry name" value="ALKANE SULFONATE ABC TRANSPORTER-RELATED, MEMBRANE SUBUNIT"/>
    <property type="match status" value="1"/>
</dbReference>
<reference evidence="9" key="1">
    <citation type="submission" date="2021-03" db="EMBL/GenBank/DDBJ databases">
        <title>Genome sequencing and assembly of Tianweitania sediminis.</title>
        <authorList>
            <person name="Chhetri G."/>
        </authorList>
    </citation>
    <scope>NUCLEOTIDE SEQUENCE</scope>
    <source>
        <strain evidence="9">Z8</strain>
    </source>
</reference>
<evidence type="ECO:0000256" key="5">
    <source>
        <dbReference type="ARBA" id="ARBA00022989"/>
    </source>
</evidence>
<feature type="transmembrane region" description="Helical" evidence="7">
    <location>
        <begin position="217"/>
        <end position="239"/>
    </location>
</feature>
<feature type="transmembrane region" description="Helical" evidence="7">
    <location>
        <begin position="60"/>
        <end position="85"/>
    </location>
</feature>
<evidence type="ECO:0000256" key="1">
    <source>
        <dbReference type="ARBA" id="ARBA00004651"/>
    </source>
</evidence>
<dbReference type="GO" id="GO:0005886">
    <property type="term" value="C:plasma membrane"/>
    <property type="evidence" value="ECO:0007669"/>
    <property type="project" value="UniProtKB-SubCell"/>
</dbReference>
<dbReference type="EMBL" id="JAGIYY010000001">
    <property type="protein sequence ID" value="MBP0438263.1"/>
    <property type="molecule type" value="Genomic_DNA"/>
</dbReference>
<evidence type="ECO:0000313" key="10">
    <source>
        <dbReference type="Proteomes" id="UP000666240"/>
    </source>
</evidence>
<evidence type="ECO:0000256" key="4">
    <source>
        <dbReference type="ARBA" id="ARBA00022692"/>
    </source>
</evidence>
<dbReference type="PANTHER" id="PTHR30151:SF38">
    <property type="entry name" value="ALIPHATIC SULFONATES TRANSPORT PERMEASE PROTEIN SSUC-RELATED"/>
    <property type="match status" value="1"/>
</dbReference>
<feature type="transmembrane region" description="Helical" evidence="7">
    <location>
        <begin position="175"/>
        <end position="197"/>
    </location>
</feature>
<proteinExistence type="inferred from homology"/>
<comment type="subcellular location">
    <subcellularLocation>
        <location evidence="1 7">Cell membrane</location>
        <topology evidence="1 7">Multi-pass membrane protein</topology>
    </subcellularLocation>
</comment>
<feature type="domain" description="ABC transmembrane type-1" evidence="8">
    <location>
        <begin position="56"/>
        <end position="236"/>
    </location>
</feature>
<evidence type="ECO:0000256" key="7">
    <source>
        <dbReference type="RuleBase" id="RU363032"/>
    </source>
</evidence>
<keyword evidence="3" id="KW-1003">Cell membrane</keyword>
<dbReference type="Gene3D" id="1.10.3720.10">
    <property type="entry name" value="MetI-like"/>
    <property type="match status" value="1"/>
</dbReference>
<organism evidence="9 10">
    <name type="scientific">Tianweitania sediminis</name>
    <dbReference type="NCBI Taxonomy" id="1502156"/>
    <lineage>
        <taxon>Bacteria</taxon>
        <taxon>Pseudomonadati</taxon>
        <taxon>Pseudomonadota</taxon>
        <taxon>Alphaproteobacteria</taxon>
        <taxon>Hyphomicrobiales</taxon>
        <taxon>Phyllobacteriaceae</taxon>
        <taxon>Tianweitania</taxon>
    </lineage>
</organism>
<dbReference type="InterPro" id="IPR035906">
    <property type="entry name" value="MetI-like_sf"/>
</dbReference>
<dbReference type="SUPFAM" id="SSF161098">
    <property type="entry name" value="MetI-like"/>
    <property type="match status" value="1"/>
</dbReference>
<sequence>MKRSWWKGLVVPAALIVAAEIAMRLSNTTSMSLAAPSDILAALLRALFDGSMLVATRDTLASAGAGLLLGGLLGLLLGMIFGLIPIVNRLMEVTVEAIRPIPSVAVLPIAMLVFGFGYSMEIAIVAFSCLWPVMILTRAAMAGIEPRLIEVARALRLSTTQRIAKIVLPAALPRIMVAVRLAAAIALVVAVTVEIAANPLGLGYGILVAQQGLQPDLMLAYLVWIGVVGWSLNATLAFAEKRLFGRAAQVEAAGA</sequence>
<protein>
    <submittedName>
        <fullName evidence="9">ABC transporter permease subunit</fullName>
    </submittedName>
</protein>
<dbReference type="AlphaFoldDB" id="A0A8J7QX03"/>
<comment type="caution">
    <text evidence="9">The sequence shown here is derived from an EMBL/GenBank/DDBJ whole genome shotgun (WGS) entry which is preliminary data.</text>
</comment>
<dbReference type="InterPro" id="IPR000515">
    <property type="entry name" value="MetI-like"/>
</dbReference>
<keyword evidence="5 7" id="KW-1133">Transmembrane helix</keyword>
<accession>A0A8J7QX03</accession>
<keyword evidence="10" id="KW-1185">Reference proteome</keyword>
<evidence type="ECO:0000256" key="3">
    <source>
        <dbReference type="ARBA" id="ARBA00022475"/>
    </source>
</evidence>
<keyword evidence="6 7" id="KW-0472">Membrane</keyword>
<evidence type="ECO:0000313" key="9">
    <source>
        <dbReference type="EMBL" id="MBP0438263.1"/>
    </source>
</evidence>
<dbReference type="Pfam" id="PF00528">
    <property type="entry name" value="BPD_transp_1"/>
    <property type="match status" value="1"/>
</dbReference>
<keyword evidence="2 7" id="KW-0813">Transport</keyword>
<dbReference type="CDD" id="cd06261">
    <property type="entry name" value="TM_PBP2"/>
    <property type="match status" value="1"/>
</dbReference>
<gene>
    <name evidence="9" type="ORF">J5Y06_06350</name>
</gene>
<dbReference type="PROSITE" id="PS50928">
    <property type="entry name" value="ABC_TM1"/>
    <property type="match status" value="1"/>
</dbReference>